<dbReference type="GO" id="GO:0003735">
    <property type="term" value="F:structural constituent of ribosome"/>
    <property type="evidence" value="ECO:0007669"/>
    <property type="project" value="InterPro"/>
</dbReference>
<comment type="similarity">
    <text evidence="1 5 6">Belongs to the bacterial ribosomal protein bL35 family.</text>
</comment>
<sequence length="67" mass="7817">MANKKLKTKKAVSKRFKITSTGKILRRPSHQGHFNAKQTGKERRMKRKLVPVAKSELKALRRLMPYN</sequence>
<dbReference type="GO" id="GO:0015934">
    <property type="term" value="C:large ribosomal subunit"/>
    <property type="evidence" value="ECO:0007669"/>
    <property type="project" value="TreeGrafter"/>
</dbReference>
<dbReference type="PRINTS" id="PR00064">
    <property type="entry name" value="RIBOSOMALL35"/>
</dbReference>
<evidence type="ECO:0000256" key="1">
    <source>
        <dbReference type="ARBA" id="ARBA00006598"/>
    </source>
</evidence>
<proteinExistence type="inferred from homology"/>
<dbReference type="Pfam" id="PF01632">
    <property type="entry name" value="Ribosomal_L35p"/>
    <property type="match status" value="1"/>
</dbReference>
<reference evidence="7 8" key="1">
    <citation type="journal article" date="2016" name="Nat. Commun.">
        <title>Thousands of microbial genomes shed light on interconnected biogeochemical processes in an aquifer system.</title>
        <authorList>
            <person name="Anantharaman K."/>
            <person name="Brown C.T."/>
            <person name="Hug L.A."/>
            <person name="Sharon I."/>
            <person name="Castelle C.J."/>
            <person name="Probst A.J."/>
            <person name="Thomas B.C."/>
            <person name="Singh A."/>
            <person name="Wilkins M.J."/>
            <person name="Karaoz U."/>
            <person name="Brodie E.L."/>
            <person name="Williams K.H."/>
            <person name="Hubbard S.S."/>
            <person name="Banfield J.F."/>
        </authorList>
    </citation>
    <scope>NUCLEOTIDE SEQUENCE [LARGE SCALE GENOMIC DNA]</scope>
</reference>
<evidence type="ECO:0000256" key="2">
    <source>
        <dbReference type="ARBA" id="ARBA00022980"/>
    </source>
</evidence>
<name>A0A1G2HFP2_9BACT</name>
<dbReference type="PROSITE" id="PS00936">
    <property type="entry name" value="RIBOSOMAL_L35"/>
    <property type="match status" value="1"/>
</dbReference>
<evidence type="ECO:0000256" key="3">
    <source>
        <dbReference type="ARBA" id="ARBA00023274"/>
    </source>
</evidence>
<dbReference type="InterPro" id="IPR018265">
    <property type="entry name" value="Ribosomal_bL35_CS"/>
</dbReference>
<evidence type="ECO:0000313" key="7">
    <source>
        <dbReference type="EMBL" id="OGZ61302.1"/>
    </source>
</evidence>
<dbReference type="InterPro" id="IPR021137">
    <property type="entry name" value="Ribosomal_bL35-like"/>
</dbReference>
<dbReference type="InterPro" id="IPR037229">
    <property type="entry name" value="Ribosomal_bL35_sf"/>
</dbReference>
<comment type="caution">
    <text evidence="7">The sequence shown here is derived from an EMBL/GenBank/DDBJ whole genome shotgun (WGS) entry which is preliminary data.</text>
</comment>
<dbReference type="STRING" id="1802163.A2932_02015"/>
<dbReference type="PANTHER" id="PTHR33343">
    <property type="entry name" value="54S RIBOSOMAL PROTEIN BL35M"/>
    <property type="match status" value="1"/>
</dbReference>
<evidence type="ECO:0000256" key="6">
    <source>
        <dbReference type="RuleBase" id="RU000568"/>
    </source>
</evidence>
<protein>
    <recommendedName>
        <fullName evidence="4 5">Large ribosomal subunit protein bL35</fullName>
    </recommendedName>
</protein>
<evidence type="ECO:0000313" key="8">
    <source>
        <dbReference type="Proteomes" id="UP000179153"/>
    </source>
</evidence>
<dbReference type="HAMAP" id="MF_00514">
    <property type="entry name" value="Ribosomal_bL35"/>
    <property type="match status" value="1"/>
</dbReference>
<accession>A0A1G2HFP2</accession>
<dbReference type="PANTHER" id="PTHR33343:SF1">
    <property type="entry name" value="LARGE RIBOSOMAL SUBUNIT PROTEIN BL35M"/>
    <property type="match status" value="1"/>
</dbReference>
<dbReference type="FunFam" id="4.10.410.60:FF:000001">
    <property type="entry name" value="50S ribosomal protein L35"/>
    <property type="match status" value="1"/>
</dbReference>
<keyword evidence="2 5" id="KW-0689">Ribosomal protein</keyword>
<dbReference type="AlphaFoldDB" id="A0A1G2HFP2"/>
<organism evidence="7 8">
    <name type="scientific">Candidatus Spechtbacteria bacterium RIFCSPLOWO2_01_FULL_46_10</name>
    <dbReference type="NCBI Taxonomy" id="1802163"/>
    <lineage>
        <taxon>Bacteria</taxon>
        <taxon>Candidatus Spechtiibacteriota</taxon>
    </lineage>
</organism>
<keyword evidence="3 5" id="KW-0687">Ribonucleoprotein</keyword>
<evidence type="ECO:0000256" key="4">
    <source>
        <dbReference type="ARBA" id="ARBA00071664"/>
    </source>
</evidence>
<evidence type="ECO:0000256" key="5">
    <source>
        <dbReference type="HAMAP-Rule" id="MF_00514"/>
    </source>
</evidence>
<dbReference type="Proteomes" id="UP000179153">
    <property type="component" value="Unassembled WGS sequence"/>
</dbReference>
<dbReference type="SUPFAM" id="SSF143034">
    <property type="entry name" value="L35p-like"/>
    <property type="match status" value="1"/>
</dbReference>
<dbReference type="InterPro" id="IPR001706">
    <property type="entry name" value="Ribosomal_bL35"/>
</dbReference>
<dbReference type="EMBL" id="MHOI01000020">
    <property type="protein sequence ID" value="OGZ61302.1"/>
    <property type="molecule type" value="Genomic_DNA"/>
</dbReference>
<dbReference type="NCBIfam" id="TIGR00001">
    <property type="entry name" value="rpmI_bact"/>
    <property type="match status" value="1"/>
</dbReference>
<dbReference type="GO" id="GO:0006412">
    <property type="term" value="P:translation"/>
    <property type="evidence" value="ECO:0007669"/>
    <property type="project" value="UniProtKB-UniRule"/>
</dbReference>
<dbReference type="Gene3D" id="4.10.410.60">
    <property type="match status" value="1"/>
</dbReference>
<gene>
    <name evidence="5" type="primary">rpmI</name>
    <name evidence="7" type="ORF">A2932_02015</name>
</gene>